<reference evidence="7 8" key="1">
    <citation type="submission" date="2018-08" db="EMBL/GenBank/DDBJ databases">
        <title>A genome reference for cultivated species of the human gut microbiota.</title>
        <authorList>
            <person name="Zou Y."/>
            <person name="Xue W."/>
            <person name="Luo G."/>
        </authorList>
    </citation>
    <scope>NUCLEOTIDE SEQUENCE [LARGE SCALE GENOMIC DNA]</scope>
    <source>
        <strain evidence="7 8">AM25-1</strain>
    </source>
</reference>
<evidence type="ECO:0000259" key="6">
    <source>
        <dbReference type="Pfam" id="PF04932"/>
    </source>
</evidence>
<keyword evidence="7" id="KW-0436">Ligase</keyword>
<protein>
    <submittedName>
        <fullName evidence="7">O-antigen ligase family protein</fullName>
    </submittedName>
</protein>
<name>A0A414PU76_FUSMR</name>
<dbReference type="InterPro" id="IPR007016">
    <property type="entry name" value="O-antigen_ligase-rel_domated"/>
</dbReference>
<keyword evidence="3 5" id="KW-1133">Transmembrane helix</keyword>
<evidence type="ECO:0000256" key="3">
    <source>
        <dbReference type="ARBA" id="ARBA00022989"/>
    </source>
</evidence>
<dbReference type="EMBL" id="QRHL01000011">
    <property type="protein sequence ID" value="RHF71952.1"/>
    <property type="molecule type" value="Genomic_DNA"/>
</dbReference>
<feature type="transmembrane region" description="Helical" evidence="5">
    <location>
        <begin position="111"/>
        <end position="130"/>
    </location>
</feature>
<dbReference type="Pfam" id="PF04932">
    <property type="entry name" value="Wzy_C"/>
    <property type="match status" value="1"/>
</dbReference>
<accession>A0A414PU76</accession>
<keyword evidence="4 5" id="KW-0472">Membrane</keyword>
<evidence type="ECO:0000256" key="2">
    <source>
        <dbReference type="ARBA" id="ARBA00022692"/>
    </source>
</evidence>
<feature type="domain" description="O-antigen ligase-related" evidence="6">
    <location>
        <begin position="183"/>
        <end position="340"/>
    </location>
</feature>
<dbReference type="GO" id="GO:0016874">
    <property type="term" value="F:ligase activity"/>
    <property type="evidence" value="ECO:0007669"/>
    <property type="project" value="UniProtKB-KW"/>
</dbReference>
<dbReference type="Proteomes" id="UP000284676">
    <property type="component" value="Unassembled WGS sequence"/>
</dbReference>
<comment type="caution">
    <text evidence="7">The sequence shown here is derived from an EMBL/GenBank/DDBJ whole genome shotgun (WGS) entry which is preliminary data.</text>
</comment>
<feature type="transmembrane region" description="Helical" evidence="5">
    <location>
        <begin position="200"/>
        <end position="216"/>
    </location>
</feature>
<keyword evidence="2 5" id="KW-0812">Transmembrane</keyword>
<dbReference type="PANTHER" id="PTHR37422:SF13">
    <property type="entry name" value="LIPOPOLYSACCHARIDE BIOSYNTHESIS PROTEIN PA4999-RELATED"/>
    <property type="match status" value="1"/>
</dbReference>
<feature type="transmembrane region" description="Helical" evidence="5">
    <location>
        <begin position="366"/>
        <end position="385"/>
    </location>
</feature>
<evidence type="ECO:0000256" key="1">
    <source>
        <dbReference type="ARBA" id="ARBA00004141"/>
    </source>
</evidence>
<dbReference type="PANTHER" id="PTHR37422">
    <property type="entry name" value="TEICHURONIC ACID BIOSYNTHESIS PROTEIN TUAE"/>
    <property type="match status" value="1"/>
</dbReference>
<evidence type="ECO:0000256" key="5">
    <source>
        <dbReference type="SAM" id="Phobius"/>
    </source>
</evidence>
<evidence type="ECO:0000313" key="8">
    <source>
        <dbReference type="Proteomes" id="UP000284676"/>
    </source>
</evidence>
<feature type="transmembrane region" description="Helical" evidence="5">
    <location>
        <begin position="221"/>
        <end position="239"/>
    </location>
</feature>
<dbReference type="InterPro" id="IPR051533">
    <property type="entry name" value="WaaL-like"/>
</dbReference>
<sequence>MFKINQNIYNKIGELGIYIYTLSLFISKSGVNIGLGFLVLAFLLYLWDKRKINLTTEEKYILVILILLPIFSLFSAGGTHSFQRALEKSYRYLPIFSIPLFITSERVIKIILSLFSLSIFISFINGIFFYKKLKWNFNARLISFYSHPLDEAHILAMGSLLLLALIIYNIKFKKYKELPIYLLAFILALIALVMTQGRGAWLGFLGGLFVVVFLLMKNKKLFIVGVILVGVLGVGAVTSKGLENNRYIKRFESIQNLEDTSNKIRLFMWESSIDMFKNNLPFGVGRDNASKYALEYMEKNNKYDEMEHKWAKSHLKQIAGSGNLHSMYFTTLAEEGILAFPFIGMFLFILYRQFRYCIARERDLNFYLVVGTMGMLVAFLVGGFTENVWREIWKSNVLVFSLGLYLSRVKSENWRV</sequence>
<dbReference type="GO" id="GO:0016020">
    <property type="term" value="C:membrane"/>
    <property type="evidence" value="ECO:0007669"/>
    <property type="project" value="UniProtKB-SubCell"/>
</dbReference>
<proteinExistence type="predicted"/>
<dbReference type="AlphaFoldDB" id="A0A414PU76"/>
<feature type="transmembrane region" description="Helical" evidence="5">
    <location>
        <begin position="178"/>
        <end position="194"/>
    </location>
</feature>
<evidence type="ECO:0000313" key="7">
    <source>
        <dbReference type="EMBL" id="RHF71952.1"/>
    </source>
</evidence>
<feature type="transmembrane region" description="Helical" evidence="5">
    <location>
        <begin position="336"/>
        <end position="354"/>
    </location>
</feature>
<gene>
    <name evidence="7" type="ORF">DW663_07475</name>
</gene>
<organism evidence="7 8">
    <name type="scientific">Fusobacterium mortiferum</name>
    <dbReference type="NCBI Taxonomy" id="850"/>
    <lineage>
        <taxon>Bacteria</taxon>
        <taxon>Fusobacteriati</taxon>
        <taxon>Fusobacteriota</taxon>
        <taxon>Fusobacteriia</taxon>
        <taxon>Fusobacteriales</taxon>
        <taxon>Fusobacteriaceae</taxon>
        <taxon>Fusobacterium</taxon>
    </lineage>
</organism>
<feature type="transmembrane region" description="Helical" evidence="5">
    <location>
        <begin position="17"/>
        <end position="47"/>
    </location>
</feature>
<dbReference type="RefSeq" id="WP_118234433.1">
    <property type="nucleotide sequence ID" value="NZ_QRHL01000011.1"/>
</dbReference>
<comment type="subcellular location">
    <subcellularLocation>
        <location evidence="1">Membrane</location>
        <topology evidence="1">Multi-pass membrane protein</topology>
    </subcellularLocation>
</comment>
<evidence type="ECO:0000256" key="4">
    <source>
        <dbReference type="ARBA" id="ARBA00023136"/>
    </source>
</evidence>
<feature type="transmembrane region" description="Helical" evidence="5">
    <location>
        <begin position="59"/>
        <end position="77"/>
    </location>
</feature>